<dbReference type="InterPro" id="IPR034078">
    <property type="entry name" value="NFX1_fam"/>
</dbReference>
<dbReference type="InterPro" id="IPR056234">
    <property type="entry name" value="RRM_NFXL1"/>
</dbReference>
<keyword evidence="5 10" id="KW-0863">Zinc-finger</keyword>
<accession>A0AAN9KQP6</accession>
<dbReference type="PANTHER" id="PTHR12360">
    <property type="entry name" value="NUCLEAR TRANSCRIPTION FACTOR, X-BOX BINDING 1 NFX1"/>
    <property type="match status" value="1"/>
</dbReference>
<evidence type="ECO:0000259" key="12">
    <source>
        <dbReference type="PROSITE" id="PS50089"/>
    </source>
</evidence>
<evidence type="ECO:0000256" key="6">
    <source>
        <dbReference type="ARBA" id="ARBA00022833"/>
    </source>
</evidence>
<reference evidence="13 14" key="1">
    <citation type="submission" date="2024-01" db="EMBL/GenBank/DDBJ databases">
        <title>The genomes of 5 underutilized Papilionoideae crops provide insights into root nodulation and disease resistance.</title>
        <authorList>
            <person name="Yuan L."/>
        </authorList>
    </citation>
    <scope>NUCLEOTIDE SEQUENCE [LARGE SCALE GENOMIC DNA]</scope>
    <source>
        <strain evidence="13">LY-2023</strain>
        <tissue evidence="13">Leaf</tissue>
    </source>
</reference>
<keyword evidence="7" id="KW-0805">Transcription regulation</keyword>
<comment type="subcellular location">
    <subcellularLocation>
        <location evidence="1">Nucleus</location>
    </subcellularLocation>
</comment>
<evidence type="ECO:0000256" key="1">
    <source>
        <dbReference type="ARBA" id="ARBA00004123"/>
    </source>
</evidence>
<dbReference type="CDD" id="cd06008">
    <property type="entry name" value="NF-X1-zinc-finger"/>
    <property type="match status" value="7"/>
</dbReference>
<dbReference type="EMBL" id="JAYKXN010000001">
    <property type="protein sequence ID" value="KAK7320198.1"/>
    <property type="molecule type" value="Genomic_DNA"/>
</dbReference>
<keyword evidence="3" id="KW-0479">Metal-binding</keyword>
<dbReference type="InterPro" id="IPR001841">
    <property type="entry name" value="Znf_RING"/>
</dbReference>
<dbReference type="GO" id="GO:0000981">
    <property type="term" value="F:DNA-binding transcription factor activity, RNA polymerase II-specific"/>
    <property type="evidence" value="ECO:0007669"/>
    <property type="project" value="TreeGrafter"/>
</dbReference>
<feature type="domain" description="RING-type" evidence="12">
    <location>
        <begin position="413"/>
        <end position="465"/>
    </location>
</feature>
<comment type="caution">
    <text evidence="13">The sequence shown here is derived from an EMBL/GenBank/DDBJ whole genome shotgun (WGS) entry which is preliminary data.</text>
</comment>
<dbReference type="SMART" id="SM00438">
    <property type="entry name" value="ZnF_NFX"/>
    <property type="match status" value="9"/>
</dbReference>
<dbReference type="SUPFAM" id="SSF57850">
    <property type="entry name" value="RING/U-box"/>
    <property type="match status" value="1"/>
</dbReference>
<evidence type="ECO:0000256" key="8">
    <source>
        <dbReference type="ARBA" id="ARBA00023163"/>
    </source>
</evidence>
<protein>
    <recommendedName>
        <fullName evidence="15">NF-X1-type zinc finger protein NFXL1</fullName>
    </recommendedName>
</protein>
<evidence type="ECO:0000259" key="11">
    <source>
        <dbReference type="PROSITE" id="PS50016"/>
    </source>
</evidence>
<evidence type="ECO:0000313" key="13">
    <source>
        <dbReference type="EMBL" id="KAK7320198.1"/>
    </source>
</evidence>
<keyword evidence="14" id="KW-1185">Reference proteome</keyword>
<evidence type="ECO:0000256" key="10">
    <source>
        <dbReference type="PROSITE-ProRule" id="PRU00175"/>
    </source>
</evidence>
<dbReference type="Pfam" id="PF24435">
    <property type="entry name" value="RRM_NFXL1"/>
    <property type="match status" value="1"/>
</dbReference>
<dbReference type="Proteomes" id="UP001359559">
    <property type="component" value="Unassembled WGS sequence"/>
</dbReference>
<name>A0AAN9KQP6_CLITE</name>
<dbReference type="GO" id="GO:0005634">
    <property type="term" value="C:nucleus"/>
    <property type="evidence" value="ECO:0007669"/>
    <property type="project" value="UniProtKB-SubCell"/>
</dbReference>
<feature type="domain" description="PHD-type" evidence="11">
    <location>
        <begin position="410"/>
        <end position="467"/>
    </location>
</feature>
<evidence type="ECO:0000256" key="7">
    <source>
        <dbReference type="ARBA" id="ARBA00023015"/>
    </source>
</evidence>
<gene>
    <name evidence="13" type="ORF">RJT34_04934</name>
</gene>
<dbReference type="PANTHER" id="PTHR12360:SF12">
    <property type="entry name" value="TRANSCRIPTIONAL REPRESSOR NF-X1"/>
    <property type="match status" value="1"/>
</dbReference>
<evidence type="ECO:0000256" key="2">
    <source>
        <dbReference type="ARBA" id="ARBA00007269"/>
    </source>
</evidence>
<evidence type="ECO:0000256" key="4">
    <source>
        <dbReference type="ARBA" id="ARBA00022737"/>
    </source>
</evidence>
<evidence type="ECO:0000256" key="9">
    <source>
        <dbReference type="ARBA" id="ARBA00023242"/>
    </source>
</evidence>
<comment type="similarity">
    <text evidence="2">Belongs to the NFX1 family.</text>
</comment>
<evidence type="ECO:0000256" key="5">
    <source>
        <dbReference type="ARBA" id="ARBA00022771"/>
    </source>
</evidence>
<dbReference type="GO" id="GO:0000977">
    <property type="term" value="F:RNA polymerase II transcription regulatory region sequence-specific DNA binding"/>
    <property type="evidence" value="ECO:0007669"/>
    <property type="project" value="TreeGrafter"/>
</dbReference>
<dbReference type="GO" id="GO:0008270">
    <property type="term" value="F:zinc ion binding"/>
    <property type="evidence" value="ECO:0007669"/>
    <property type="project" value="UniProtKB-KW"/>
</dbReference>
<dbReference type="Pfam" id="PF01422">
    <property type="entry name" value="zf-NF-X1"/>
    <property type="match status" value="8"/>
</dbReference>
<dbReference type="InterPro" id="IPR000967">
    <property type="entry name" value="Znf_NFX1"/>
</dbReference>
<dbReference type="PROSITE" id="PS50089">
    <property type="entry name" value="ZF_RING_2"/>
    <property type="match status" value="1"/>
</dbReference>
<sequence length="1424" mass="157040">MAKAKRVIGEWEVGIEMKVSMRRLIRRKASKRRKVSENHKECGGILFFERKGKLLGIDLSKQKSLRWDLKEHSSPSPPPCTAHTPIPRAPCPPFYVQFFDNLRQDSSLDSRFCPVYRSFVVDDKFFIIYDDPSCRFLLYCFNSSLKKWQKLPTHGYPDAVGRFWYFWCPSHCCSELWLPEYGLSLALEIPYLPFLYDNSYVFFQAVAIIYSQGGNAPALPREKQLLDEVFSGMFPAVPDPDCSVEATAHFLDLGKMDDQTKRICAVVSAYNCGQAYLFISIFDVQMGDPRPPNLLKVSVVKKLVYKLGDEAEFSRLYTVFVVFFLLDVERKSEEHVEFCLRIKKWPHRRILYKCFFFDFLSSLQIQQSSSSSKLSLSLSRMELPMMSSQERTSNLPQLLQEIQDKLTKGAVECMICYDMVRRSAPIWSCSSCYSIFHLNCIKKWARAPSSVDKNRSLSWRCPGCQSVQLTSSKDITYLCFCGKRPHPPFDLYLTPHSCGEPCSKPLGEDLCPHVCVLQCHPGPCPPCKAFAPPRVCPCGKKTITTRCADRQSVLTCGSRCEKLLGCGRHRCQRICHLGPCHPCDVPINAACFCSKKVEAVLCGDMAVKGEIKTECGVFSCGSECGKELSCGNHVCAETCHPASCGECELIPTRVKTCYCGKTSVEGVRHSCLDPIPTCSKVCGKSLPCGIHRCEEACHVGDCSSCLVMVSQKCRCGSTSRNVECYKTTTMENEKFTCEKPCGQKKNCGRHRCSERCCPLSSPKNVLNSDWNPHLCSMACGKKLRCGQHACESMCHSGHCPPCLETIFTDLTCACGRTSIPPPLPCGTPPPSCQLPCSVPQSCSHPASHSCHFGDCPPCSVPVAKECVGGHVVLRNLPCGSKDIRCNKLCGKTRQCGLHACGRTCHPLPCDNPPAVQGIRASCGQTCGAPRRDCRHTCPAPCHPSTPCPDLRCEFPVTITCSCGRITTNVRCDAGGRCEAVHEATIIQKLPVLFQPVDANGKKVPLGQRKLMCNDECAKLERKRVLAEAFKITTPNMDSLHLGENPVSSELLSDVLRRDPKWVLSVEERCKFLVLGKNRGTTHGLKVHIFCPMLKDKGDAVRVIAERWKLAVSAAGREPKRFIVVHVTPKSRAPARVLGVKGTATVNVPLPPAFDPLVDMDPRLVVSFPDLPRDADISALVLRFGGECELVWLDDKNALSVFSDPARAATAMRRLDHGTVYQGAVVIVPHVGTSMGPSATNAWGGTRTWKEGGVLASLKASPWIKAVVQEPGGGRQDSWDDEEWTTSSSSVQSSVWKKESSISAALNSWSVLESSSSLSAAAIKTDVSRKHSESSAVPKFEPHDGCSNLEGQHAGSFDAVEVSDVVDDWEKAYAESQLQCCSGMLEVSAVTSVGHSHSEYMKMTVEAPIVYADDGIGVKTLLEEE</sequence>
<proteinExistence type="inferred from homology"/>
<evidence type="ECO:0008006" key="15">
    <source>
        <dbReference type="Google" id="ProtNLM"/>
    </source>
</evidence>
<dbReference type="CDD" id="cd16696">
    <property type="entry name" value="RING-CH-C4HC3_NFX1"/>
    <property type="match status" value="1"/>
</dbReference>
<keyword evidence="8" id="KW-0804">Transcription</keyword>
<keyword evidence="6" id="KW-0862">Zinc</keyword>
<dbReference type="InterPro" id="IPR019787">
    <property type="entry name" value="Znf_PHD-finger"/>
</dbReference>
<keyword evidence="9" id="KW-0539">Nucleus</keyword>
<dbReference type="PROSITE" id="PS50016">
    <property type="entry name" value="ZF_PHD_2"/>
    <property type="match status" value="1"/>
</dbReference>
<evidence type="ECO:0000256" key="3">
    <source>
        <dbReference type="ARBA" id="ARBA00022723"/>
    </source>
</evidence>
<evidence type="ECO:0000313" key="14">
    <source>
        <dbReference type="Proteomes" id="UP001359559"/>
    </source>
</evidence>
<keyword evidence="4" id="KW-0677">Repeat</keyword>
<organism evidence="13 14">
    <name type="scientific">Clitoria ternatea</name>
    <name type="common">Butterfly pea</name>
    <dbReference type="NCBI Taxonomy" id="43366"/>
    <lineage>
        <taxon>Eukaryota</taxon>
        <taxon>Viridiplantae</taxon>
        <taxon>Streptophyta</taxon>
        <taxon>Embryophyta</taxon>
        <taxon>Tracheophyta</taxon>
        <taxon>Spermatophyta</taxon>
        <taxon>Magnoliopsida</taxon>
        <taxon>eudicotyledons</taxon>
        <taxon>Gunneridae</taxon>
        <taxon>Pentapetalae</taxon>
        <taxon>rosids</taxon>
        <taxon>fabids</taxon>
        <taxon>Fabales</taxon>
        <taxon>Fabaceae</taxon>
        <taxon>Papilionoideae</taxon>
        <taxon>50 kb inversion clade</taxon>
        <taxon>NPAAA clade</taxon>
        <taxon>indigoferoid/millettioid clade</taxon>
        <taxon>Phaseoleae</taxon>
        <taxon>Clitoria</taxon>
    </lineage>
</organism>